<dbReference type="SMART" id="SM00471">
    <property type="entry name" value="HDc"/>
    <property type="match status" value="1"/>
</dbReference>
<keyword evidence="3" id="KW-1185">Reference proteome</keyword>
<dbReference type="InterPro" id="IPR006675">
    <property type="entry name" value="HDIG_dom"/>
</dbReference>
<dbReference type="GO" id="GO:0008081">
    <property type="term" value="F:phosphoric diester hydrolase activity"/>
    <property type="evidence" value="ECO:0007669"/>
    <property type="project" value="UniProtKB-ARBA"/>
</dbReference>
<dbReference type="Pfam" id="PF11871">
    <property type="entry name" value="DUF3391"/>
    <property type="match status" value="1"/>
</dbReference>
<name>A0A7U6GJL7_9GAMM</name>
<dbReference type="RefSeq" id="WP_082030695.1">
    <property type="nucleotide sequence ID" value="NZ_AP012273.1"/>
</dbReference>
<organism evidence="2 3">
    <name type="scientific">Thiolapillus brandeum</name>
    <dbReference type="NCBI Taxonomy" id="1076588"/>
    <lineage>
        <taxon>Bacteria</taxon>
        <taxon>Pseudomonadati</taxon>
        <taxon>Pseudomonadota</taxon>
        <taxon>Gammaproteobacteria</taxon>
        <taxon>Chromatiales</taxon>
        <taxon>Sedimenticolaceae</taxon>
        <taxon>Thiolapillus</taxon>
    </lineage>
</organism>
<dbReference type="InterPro" id="IPR037522">
    <property type="entry name" value="HD_GYP_dom"/>
</dbReference>
<dbReference type="InterPro" id="IPR021812">
    <property type="entry name" value="DUF3391"/>
</dbReference>
<reference evidence="2 3" key="1">
    <citation type="journal article" date="2014" name="PLoS ONE">
        <title>Physiological and genomic features of a novel sulfur-oxidizing gammaproteobacterium belonging to a previously uncultivated symbiotic lineage isolated from a hydrothermal vent.</title>
        <authorList>
            <person name="Nunoura T."/>
            <person name="Takaki Y."/>
            <person name="Kazama H."/>
            <person name="Kakuta J."/>
            <person name="Shimamura S."/>
            <person name="Makita H."/>
            <person name="Hirai M."/>
            <person name="Miyazaki M."/>
            <person name="Takai K."/>
        </authorList>
    </citation>
    <scope>NUCLEOTIDE SEQUENCE [LARGE SCALE GENOMIC DNA]</scope>
    <source>
        <strain evidence="2 3">Hiromi1</strain>
    </source>
</reference>
<evidence type="ECO:0000313" key="2">
    <source>
        <dbReference type="EMBL" id="BAO44789.1"/>
    </source>
</evidence>
<dbReference type="InterPro" id="IPR003607">
    <property type="entry name" value="HD/PDEase_dom"/>
</dbReference>
<keyword evidence="2" id="KW-0378">Hydrolase</keyword>
<dbReference type="OrthoDB" id="9816273at2"/>
<dbReference type="Gene3D" id="1.10.3210.10">
    <property type="entry name" value="Hypothetical protein af1432"/>
    <property type="match status" value="1"/>
</dbReference>
<dbReference type="CDD" id="cd00077">
    <property type="entry name" value="HDc"/>
    <property type="match status" value="1"/>
</dbReference>
<proteinExistence type="predicted"/>
<dbReference type="NCBIfam" id="TIGR00277">
    <property type="entry name" value="HDIG"/>
    <property type="match status" value="1"/>
</dbReference>
<evidence type="ECO:0000259" key="1">
    <source>
        <dbReference type="PROSITE" id="PS51832"/>
    </source>
</evidence>
<dbReference type="EMBL" id="AP012273">
    <property type="protein sequence ID" value="BAO44789.1"/>
    <property type="molecule type" value="Genomic_DNA"/>
</dbReference>
<dbReference type="SUPFAM" id="SSF109604">
    <property type="entry name" value="HD-domain/PDEase-like"/>
    <property type="match status" value="1"/>
</dbReference>
<dbReference type="Pfam" id="PF13487">
    <property type="entry name" value="HD_5"/>
    <property type="match status" value="1"/>
</dbReference>
<dbReference type="KEGG" id="tbn:TBH_C1874"/>
<dbReference type="PANTHER" id="PTHR43155:SF2">
    <property type="entry name" value="CYCLIC DI-GMP PHOSPHODIESTERASE PA4108"/>
    <property type="match status" value="1"/>
</dbReference>
<dbReference type="PROSITE" id="PS51832">
    <property type="entry name" value="HD_GYP"/>
    <property type="match status" value="1"/>
</dbReference>
<dbReference type="PANTHER" id="PTHR43155">
    <property type="entry name" value="CYCLIC DI-GMP PHOSPHODIESTERASE PA4108-RELATED"/>
    <property type="match status" value="1"/>
</dbReference>
<protein>
    <submittedName>
        <fullName evidence="2">Metal-dependent phosphohydrolase</fullName>
    </submittedName>
</protein>
<feature type="domain" description="HD-GYP" evidence="1">
    <location>
        <begin position="180"/>
        <end position="376"/>
    </location>
</feature>
<dbReference type="Proteomes" id="UP000031631">
    <property type="component" value="Chromosome"/>
</dbReference>
<evidence type="ECO:0000313" key="3">
    <source>
        <dbReference type="Proteomes" id="UP000031631"/>
    </source>
</evidence>
<sequence>MASDDSKPLAFEQIEKVQIDADKLQEGMFVCELDRPWTESPFVFQGFMLTSQKDVMRVRECCEWVYIDVKKSVRFKPGQPGNPVTPTSGEKPLFKPSFSAIAVDSPETPGKQHGFLGKVSQILKKGAASHRDKDFPLALKSSVETRVHTNKLVKSIMGEIRLGKSIDTPAAKEAVAACVDNVMMNQDAGLLLTRLRNKDEYTSEHSLNVAIISIAFGRHLGMNRKELNVVGLCGLLHDMGKMLTPLDILNKPGRLNDEEMEIMKRHPADGREILLDTREVMDTVIDTAFGHHERLNGKGYPRGIGGSEIPLYTRIVSIADVYDAITGDRIYRQGETAETALGILHRSAGNAFDESLVIKFIQTIGTYPLGTVVEMTNGEVGIVVDNNPRQRLRPKIKLLLGHDKQPCKPKIINLNTNPADSIGEPYAIKVSHRAGSFDIDLSQHIQSYIKRI</sequence>
<accession>A0A7U6GJL7</accession>
<gene>
    <name evidence="2" type="ORF">TBH_C1874</name>
</gene>
<dbReference type="AlphaFoldDB" id="A0A7U6GJL7"/>